<evidence type="ECO:0000313" key="2">
    <source>
        <dbReference type="Proteomes" id="UP000001075"/>
    </source>
</evidence>
<evidence type="ECO:0000313" key="1">
    <source>
        <dbReference type="EMBL" id="EGV98317.1"/>
    </source>
</evidence>
<reference evidence="2" key="1">
    <citation type="journal article" date="2011" name="Nat. Biotechnol.">
        <title>The genomic sequence of the Chinese hamster ovary (CHO)-K1 cell line.</title>
        <authorList>
            <person name="Xu X."/>
            <person name="Nagarajan H."/>
            <person name="Lewis N.E."/>
            <person name="Pan S."/>
            <person name="Cai Z."/>
            <person name="Liu X."/>
            <person name="Chen W."/>
            <person name="Xie M."/>
            <person name="Wang W."/>
            <person name="Hammond S."/>
            <person name="Andersen M.R."/>
            <person name="Neff N."/>
            <person name="Passarelli B."/>
            <person name="Koh W."/>
            <person name="Fan H.C."/>
            <person name="Wang J."/>
            <person name="Gui Y."/>
            <person name="Lee K.H."/>
            <person name="Betenbaugh M.J."/>
            <person name="Quake S.R."/>
            <person name="Famili I."/>
            <person name="Palsson B.O."/>
            <person name="Wang J."/>
        </authorList>
    </citation>
    <scope>NUCLEOTIDE SEQUENCE [LARGE SCALE GENOMIC DNA]</scope>
    <source>
        <strain evidence="2">CHO K1 cell line</strain>
    </source>
</reference>
<dbReference type="Proteomes" id="UP000001075">
    <property type="component" value="Unassembled WGS sequence"/>
</dbReference>
<organism evidence="1 2">
    <name type="scientific">Cricetulus griseus</name>
    <name type="common">Chinese hamster</name>
    <name type="synonym">Cricetulus barabensis griseus</name>
    <dbReference type="NCBI Taxonomy" id="10029"/>
    <lineage>
        <taxon>Eukaryota</taxon>
        <taxon>Metazoa</taxon>
        <taxon>Chordata</taxon>
        <taxon>Craniata</taxon>
        <taxon>Vertebrata</taxon>
        <taxon>Euteleostomi</taxon>
        <taxon>Mammalia</taxon>
        <taxon>Eutheria</taxon>
        <taxon>Euarchontoglires</taxon>
        <taxon>Glires</taxon>
        <taxon>Rodentia</taxon>
        <taxon>Myomorpha</taxon>
        <taxon>Muroidea</taxon>
        <taxon>Cricetidae</taxon>
        <taxon>Cricetinae</taxon>
        <taxon>Cricetulus</taxon>
    </lineage>
</organism>
<accession>G3GW75</accession>
<dbReference type="InParanoid" id="G3GW75"/>
<dbReference type="EMBL" id="JH000049">
    <property type="protein sequence ID" value="EGV98317.1"/>
    <property type="molecule type" value="Genomic_DNA"/>
</dbReference>
<protein>
    <submittedName>
        <fullName evidence="1">Uncharacterized protein</fullName>
    </submittedName>
</protein>
<dbReference type="AlphaFoldDB" id="G3GW75"/>
<sequence length="62" mass="7157">MNTYLKELTSDSVKSCLFVHEKVYSTCRPYILVAKPEFCRQQIPISPALKLWPNRDALAQSQ</sequence>
<name>G3GW75_CRIGR</name>
<gene>
    <name evidence="1" type="ORF">I79_001992</name>
</gene>
<proteinExistence type="predicted"/>